<dbReference type="EMBL" id="HG793130">
    <property type="protein sequence ID" value="CDK28840.1"/>
    <property type="molecule type" value="Genomic_DNA"/>
</dbReference>
<feature type="compositionally biased region" description="Low complexity" evidence="1">
    <location>
        <begin position="114"/>
        <end position="135"/>
    </location>
</feature>
<name>W6MXG3_9ASCO</name>
<evidence type="ECO:0000256" key="1">
    <source>
        <dbReference type="SAM" id="MobiDB-lite"/>
    </source>
</evidence>
<sequence>MSNNTTGSTSLSGGTSTFEYGPSSSYESSSIFDSTSAWSEYPSIGISSGWNGYSSVLSHQTSLKSSPYYPTEHRTTDGYIRSSSERSTKHATKHATELSPLSTSSKRSKKHSSSTRTKSSSESLESSQIPEQSSAFASSISTSSAALTSSSNPQNSVSQTASIAQQTASPATTYTRLQPYIITAASTTFSTTLTSVATGTQESTSVITTDLAYFNQHILTHTQTQSSGLSRGAIAGIAIGSILGSALALFVVFLFCRRKRRRGGDAETRFFSGFGKSKPERPRSGPPVFKASEKYAFYPRTPVTETQPISGTTVPAYSSTRVQEDPLGLFDLRDGLLHNQEVALADSTTEGSSSVPIYESPAPPTERLMDVLYEQDETPEPHPVFSPTYKSKRFDRYNVGIPIPFVSGADTFAKKKPPPPPPRARRAGVATESPSEFVVQDTLSSMQYRPPRSSESSSLSGYSFSDEEDDESWN</sequence>
<accession>W6MXG3</accession>
<feature type="region of interest" description="Disordered" evidence="1">
    <location>
        <begin position="1"/>
        <end position="30"/>
    </location>
</feature>
<keyword evidence="2" id="KW-1133">Transmembrane helix</keyword>
<dbReference type="RefSeq" id="XP_022460830.1">
    <property type="nucleotide sequence ID" value="XM_022605949.1"/>
</dbReference>
<keyword evidence="4" id="KW-1185">Reference proteome</keyword>
<proteinExistence type="predicted"/>
<protein>
    <recommendedName>
        <fullName evidence="5">Mid2 domain-containing protein</fullName>
    </recommendedName>
</protein>
<dbReference type="STRING" id="1382522.W6MXG3"/>
<feature type="compositionally biased region" description="Acidic residues" evidence="1">
    <location>
        <begin position="465"/>
        <end position="474"/>
    </location>
</feature>
<dbReference type="GeneID" id="34522218"/>
<keyword evidence="2" id="KW-0472">Membrane</keyword>
<reference evidence="3" key="2">
    <citation type="submission" date="2014-02" db="EMBL/GenBank/DDBJ databases">
        <title>Complete DNA sequence of /Kuraishia capsulata/ illustrates novel genomic features among budding yeasts (/Saccharomycotina/).</title>
        <authorList>
            <person name="Morales L."/>
            <person name="Noel B."/>
            <person name="Porcel B."/>
            <person name="Marcet-Houben M."/>
            <person name="Hullo M-F."/>
            <person name="Sacerdot C."/>
            <person name="Tekaia F."/>
            <person name="Leh-Louis V."/>
            <person name="Despons L."/>
            <person name="Khanna V."/>
            <person name="Aury J-M."/>
            <person name="Barbe V."/>
            <person name="Couloux A."/>
            <person name="Labadie K."/>
            <person name="Pelletier E."/>
            <person name="Souciet J-L."/>
            <person name="Boekhout T."/>
            <person name="Gabaldon T."/>
            <person name="Wincker P."/>
            <person name="Dujon B."/>
        </authorList>
    </citation>
    <scope>NUCLEOTIDE SEQUENCE</scope>
    <source>
        <strain evidence="3">CBS 1993</strain>
    </source>
</reference>
<dbReference type="HOGENOM" id="CLU_576274_0_0_1"/>
<keyword evidence="2" id="KW-0812">Transmembrane</keyword>
<dbReference type="Proteomes" id="UP000019384">
    <property type="component" value="Unassembled WGS sequence"/>
</dbReference>
<evidence type="ECO:0008006" key="5">
    <source>
        <dbReference type="Google" id="ProtNLM"/>
    </source>
</evidence>
<evidence type="ECO:0000313" key="3">
    <source>
        <dbReference type="EMBL" id="CDK28840.1"/>
    </source>
</evidence>
<evidence type="ECO:0000256" key="2">
    <source>
        <dbReference type="SAM" id="Phobius"/>
    </source>
</evidence>
<feature type="region of interest" description="Disordered" evidence="1">
    <location>
        <begin position="61"/>
        <end position="135"/>
    </location>
</feature>
<dbReference type="AlphaFoldDB" id="W6MXG3"/>
<evidence type="ECO:0000313" key="4">
    <source>
        <dbReference type="Proteomes" id="UP000019384"/>
    </source>
</evidence>
<feature type="transmembrane region" description="Helical" evidence="2">
    <location>
        <begin position="233"/>
        <end position="256"/>
    </location>
</feature>
<organism evidence="3 4">
    <name type="scientific">Kuraishia capsulata CBS 1993</name>
    <dbReference type="NCBI Taxonomy" id="1382522"/>
    <lineage>
        <taxon>Eukaryota</taxon>
        <taxon>Fungi</taxon>
        <taxon>Dikarya</taxon>
        <taxon>Ascomycota</taxon>
        <taxon>Saccharomycotina</taxon>
        <taxon>Pichiomycetes</taxon>
        <taxon>Pichiales</taxon>
        <taxon>Pichiaceae</taxon>
        <taxon>Kuraishia</taxon>
    </lineage>
</organism>
<reference evidence="3" key="1">
    <citation type="submission" date="2013-12" db="EMBL/GenBank/DDBJ databases">
        <authorList>
            <person name="Genoscope - CEA"/>
        </authorList>
    </citation>
    <scope>NUCLEOTIDE SEQUENCE</scope>
    <source>
        <strain evidence="3">CBS 1993</strain>
    </source>
</reference>
<feature type="compositionally biased region" description="Low complexity" evidence="1">
    <location>
        <begin position="453"/>
        <end position="464"/>
    </location>
</feature>
<gene>
    <name evidence="3" type="ORF">KUCA_T00004825001</name>
</gene>
<feature type="region of interest" description="Disordered" evidence="1">
    <location>
        <begin position="408"/>
        <end position="474"/>
    </location>
</feature>